<keyword evidence="7 10" id="KW-0653">Protein transport</keyword>
<dbReference type="InterPro" id="IPR043129">
    <property type="entry name" value="ATPase_NBD"/>
</dbReference>
<proteinExistence type="inferred from homology"/>
<keyword evidence="3 10" id="KW-0813">Transport</keyword>
<dbReference type="Gene3D" id="3.30.420.380">
    <property type="match status" value="1"/>
</dbReference>
<evidence type="ECO:0000256" key="1">
    <source>
        <dbReference type="ARBA" id="ARBA00004377"/>
    </source>
</evidence>
<dbReference type="Proteomes" id="UP001165569">
    <property type="component" value="Unassembled WGS sequence"/>
</dbReference>
<evidence type="ECO:0000259" key="11">
    <source>
        <dbReference type="Pfam" id="PF05134"/>
    </source>
</evidence>
<keyword evidence="15" id="KW-1185">Reference proteome</keyword>
<evidence type="ECO:0000256" key="7">
    <source>
        <dbReference type="ARBA" id="ARBA00022927"/>
    </source>
</evidence>
<evidence type="ECO:0000256" key="6">
    <source>
        <dbReference type="ARBA" id="ARBA00022692"/>
    </source>
</evidence>
<evidence type="ECO:0000259" key="12">
    <source>
        <dbReference type="Pfam" id="PF12693"/>
    </source>
</evidence>
<evidence type="ECO:0000313" key="13">
    <source>
        <dbReference type="EMBL" id="MCV9879517.1"/>
    </source>
</evidence>
<dbReference type="PIRSF" id="PIRSF015761">
    <property type="entry name" value="Protein_L"/>
    <property type="match status" value="1"/>
</dbReference>
<name>A0AA42C1N2_9GAMM</name>
<evidence type="ECO:0000256" key="10">
    <source>
        <dbReference type="PIRNR" id="PIRNR015761"/>
    </source>
</evidence>
<comment type="similarity">
    <text evidence="2 10">Belongs to the GSP L family.</text>
</comment>
<dbReference type="NCBIfam" id="TIGR01709">
    <property type="entry name" value="typeII_sec_gspL"/>
    <property type="match status" value="1"/>
</dbReference>
<dbReference type="GO" id="GO:0009276">
    <property type="term" value="C:Gram-negative-bacterium-type cell wall"/>
    <property type="evidence" value="ECO:0007669"/>
    <property type="project" value="InterPro"/>
</dbReference>
<dbReference type="GO" id="GO:0015628">
    <property type="term" value="P:protein secretion by the type II secretion system"/>
    <property type="evidence" value="ECO:0007669"/>
    <property type="project" value="InterPro"/>
</dbReference>
<dbReference type="EMBL" id="JAMPJT010000008">
    <property type="protein sequence ID" value="MCV9879517.1"/>
    <property type="molecule type" value="Genomic_DNA"/>
</dbReference>
<keyword evidence="4" id="KW-1003">Cell membrane</keyword>
<dbReference type="Pfam" id="PF12693">
    <property type="entry name" value="GspL_C"/>
    <property type="match status" value="1"/>
</dbReference>
<comment type="caution">
    <text evidence="13">The sequence shown here is derived from an EMBL/GenBank/DDBJ whole genome shotgun (WGS) entry which is preliminary data.</text>
</comment>
<organism evidence="13 16">
    <name type="scientific">Brenneria izbisi</name>
    <dbReference type="NCBI Taxonomy" id="2939450"/>
    <lineage>
        <taxon>Bacteria</taxon>
        <taxon>Pseudomonadati</taxon>
        <taxon>Pseudomonadota</taxon>
        <taxon>Gammaproteobacteria</taxon>
        <taxon>Enterobacterales</taxon>
        <taxon>Pectobacteriaceae</taxon>
        <taxon>Brenneria</taxon>
    </lineage>
</organism>
<keyword evidence="9" id="KW-0472">Membrane</keyword>
<gene>
    <name evidence="13" type="primary">gspL</name>
    <name evidence="13" type="ORF">NC803_11745</name>
    <name evidence="14" type="ORF">NC856_11570</name>
</gene>
<evidence type="ECO:0000256" key="2">
    <source>
        <dbReference type="ARBA" id="ARBA00005318"/>
    </source>
</evidence>
<dbReference type="Gene3D" id="3.30.1360.100">
    <property type="entry name" value="General secretion pathway protein M, EpsM"/>
    <property type="match status" value="1"/>
</dbReference>
<dbReference type="SUPFAM" id="SSF53067">
    <property type="entry name" value="Actin-like ATPase domain"/>
    <property type="match status" value="2"/>
</dbReference>
<dbReference type="RefSeq" id="WP_264090585.1">
    <property type="nucleotide sequence ID" value="NZ_JAMPJT010000008.1"/>
</dbReference>
<accession>A0AA42C1N2</accession>
<evidence type="ECO:0000313" key="16">
    <source>
        <dbReference type="Proteomes" id="UP001165569"/>
    </source>
</evidence>
<evidence type="ECO:0000256" key="9">
    <source>
        <dbReference type="ARBA" id="ARBA00023136"/>
    </source>
</evidence>
<comment type="subcellular location">
    <subcellularLocation>
        <location evidence="1">Cell inner membrane</location>
        <topology evidence="1">Single-pass membrane protein</topology>
    </subcellularLocation>
</comment>
<dbReference type="Proteomes" id="UP001165568">
    <property type="component" value="Unassembled WGS sequence"/>
</dbReference>
<dbReference type="InterPro" id="IPR007812">
    <property type="entry name" value="T2SS_protein-GspL"/>
</dbReference>
<dbReference type="InterPro" id="IPR025691">
    <property type="entry name" value="GspL_pp_dom"/>
</dbReference>
<evidence type="ECO:0000256" key="5">
    <source>
        <dbReference type="ARBA" id="ARBA00022519"/>
    </source>
</evidence>
<dbReference type="Pfam" id="PF05134">
    <property type="entry name" value="T2SSL"/>
    <property type="match status" value="1"/>
</dbReference>
<reference evidence="13" key="1">
    <citation type="submission" date="2022-04" db="EMBL/GenBank/DDBJ databases">
        <title>Brenneria sp. isolated from walnut trees in Serbia.</title>
        <authorList>
            <person name="Gasic K."/>
            <person name="Zlatkovic N."/>
            <person name="Kuzmanovic N."/>
        </authorList>
    </citation>
    <scope>NUCLEOTIDE SEQUENCE</scope>
    <source>
        <strain evidence="14">KBI 423</strain>
        <strain evidence="13">KBI 447</strain>
    </source>
</reference>
<protein>
    <recommendedName>
        <fullName evidence="10">Type II secretion system protein L</fullName>
        <shortName evidence="10">T2SS protein L</shortName>
    </recommendedName>
</protein>
<evidence type="ECO:0000313" key="14">
    <source>
        <dbReference type="EMBL" id="MCV9882906.1"/>
    </source>
</evidence>
<dbReference type="EMBL" id="JAMPJU010000008">
    <property type="protein sequence ID" value="MCV9882906.1"/>
    <property type="molecule type" value="Genomic_DNA"/>
</dbReference>
<keyword evidence="6" id="KW-0812">Transmembrane</keyword>
<feature type="domain" description="GspL periplasmic" evidence="12">
    <location>
        <begin position="251"/>
        <end position="403"/>
    </location>
</feature>
<evidence type="ECO:0000256" key="4">
    <source>
        <dbReference type="ARBA" id="ARBA00022475"/>
    </source>
</evidence>
<dbReference type="Gene3D" id="3.30.420.370">
    <property type="match status" value="1"/>
</dbReference>
<dbReference type="AlphaFoldDB" id="A0AA42C1N2"/>
<evidence type="ECO:0000256" key="3">
    <source>
        <dbReference type="ARBA" id="ARBA00022448"/>
    </source>
</evidence>
<dbReference type="GO" id="GO:0005886">
    <property type="term" value="C:plasma membrane"/>
    <property type="evidence" value="ECO:0007669"/>
    <property type="project" value="UniProtKB-SubCell"/>
</dbReference>
<comment type="function">
    <text evidence="10">Inner membrane component of the type II secretion system required for the energy-dependent secretion of extracellular factors such as proteases and toxins from the periplasm.</text>
</comment>
<dbReference type="CDD" id="cd24017">
    <property type="entry name" value="ASKHA_T2SSL_N"/>
    <property type="match status" value="1"/>
</dbReference>
<dbReference type="GO" id="GO:0015627">
    <property type="term" value="C:type II protein secretion system complex"/>
    <property type="evidence" value="ECO:0007669"/>
    <property type="project" value="InterPro"/>
</dbReference>
<keyword evidence="5" id="KW-0997">Cell inner membrane</keyword>
<evidence type="ECO:0000256" key="8">
    <source>
        <dbReference type="ARBA" id="ARBA00022989"/>
    </source>
</evidence>
<feature type="domain" description="GspL cytoplasmic actin-ATPase-like" evidence="11">
    <location>
        <begin position="12"/>
        <end position="242"/>
    </location>
</feature>
<sequence>MNQSQHSRKTGLIVRLPSEEGDAIEWQMRTNDGDQIVAQGSGSAEQVRESLAGYPAPAFTRVLVPATDVTVHTLTLPAQARRQLAQVVPFMLEDQLATDIEKLHFALLERQGETGAVAVVEKRRMRHWLSQCAKSGIAVDSLLPDAQILPRHKDGWSALNHNGTWLFRQENGHAMAAESSWFAELLIACAPLPVIYCYSAAPATGEGLSLSEWQTLPETDLFALAAKGTLSPSADLRQGEFASVKTWCHTLLPWRGVALALLCYLLLLIGEMGWTHYQLYRQAAYWRQESIRVYRQLFPSETAVINPRLQMQQRLQRASAAKGTQGLLSQLTALQQIVTRNSDVQIESLSYEASGTELRVALKATSYQALEQLQQQAAVYYQVQAGEMRQEEGYVEGRLTLRSRP</sequence>
<evidence type="ECO:0000313" key="15">
    <source>
        <dbReference type="Proteomes" id="UP001165568"/>
    </source>
</evidence>
<dbReference type="InterPro" id="IPR024230">
    <property type="entry name" value="GspL_cyto_dom"/>
</dbReference>
<keyword evidence="8" id="KW-1133">Transmembrane helix</keyword>